<feature type="transmembrane region" description="Helical" evidence="1">
    <location>
        <begin position="349"/>
        <end position="369"/>
    </location>
</feature>
<name>G5GI38_9FIRM</name>
<evidence type="ECO:0000256" key="1">
    <source>
        <dbReference type="SAM" id="Phobius"/>
    </source>
</evidence>
<dbReference type="OrthoDB" id="3182597at2"/>
<reference evidence="2 3" key="1">
    <citation type="submission" date="2011-08" db="EMBL/GenBank/DDBJ databases">
        <title>The Genome Sequence of Johnsonella ignava ATCC 51276.</title>
        <authorList>
            <consortium name="The Broad Institute Genome Sequencing Platform"/>
            <person name="Earl A."/>
            <person name="Ward D."/>
            <person name="Feldgarden M."/>
            <person name="Gevers D."/>
            <person name="Izard J."/>
            <person name="Blanton J.M."/>
            <person name="Baranova O.V."/>
            <person name="Dewhirst F.E."/>
            <person name="Young S.K."/>
            <person name="Zeng Q."/>
            <person name="Gargeya S."/>
            <person name="Fitzgerald M."/>
            <person name="Haas B."/>
            <person name="Abouelleil A."/>
            <person name="Alvarado L."/>
            <person name="Arachchi H.M."/>
            <person name="Berlin A."/>
            <person name="Brown A."/>
            <person name="Chapman S.B."/>
            <person name="Chen Z."/>
            <person name="Dunbar C."/>
            <person name="Freedman E."/>
            <person name="Gearin G."/>
            <person name="Gellesch M."/>
            <person name="Goldberg J."/>
            <person name="Griggs A."/>
            <person name="Gujja S."/>
            <person name="Heiman D."/>
            <person name="Howarth C."/>
            <person name="Larson L."/>
            <person name="Lui A."/>
            <person name="MacDonald P.J.P."/>
            <person name="Montmayeur A."/>
            <person name="Murphy C."/>
            <person name="Neiman D."/>
            <person name="Pearson M."/>
            <person name="Priest M."/>
            <person name="Roberts A."/>
            <person name="Saif S."/>
            <person name="Shea T."/>
            <person name="Shenoy N."/>
            <person name="Sisk P."/>
            <person name="Stolte C."/>
            <person name="Sykes S."/>
            <person name="Wortman J."/>
            <person name="Nusbaum C."/>
            <person name="Birren B."/>
        </authorList>
    </citation>
    <scope>NUCLEOTIDE SEQUENCE [LARGE SCALE GENOMIC DNA]</scope>
    <source>
        <strain evidence="2 3">ATCC 51276</strain>
    </source>
</reference>
<keyword evidence="3" id="KW-1185">Reference proteome</keyword>
<accession>G5GI38</accession>
<protein>
    <submittedName>
        <fullName evidence="2">Uncharacterized protein</fullName>
    </submittedName>
</protein>
<dbReference type="PANTHER" id="PTHR37826">
    <property type="entry name" value="FLOTILLIN BAND_7_5 DOMAIN PROTEIN"/>
    <property type="match status" value="1"/>
</dbReference>
<dbReference type="STRING" id="679200.HMPREF9333_01228"/>
<dbReference type="eggNOG" id="COG1645">
    <property type="taxonomic scope" value="Bacteria"/>
</dbReference>
<evidence type="ECO:0000313" key="3">
    <source>
        <dbReference type="Proteomes" id="UP000003011"/>
    </source>
</evidence>
<proteinExistence type="predicted"/>
<keyword evidence="1" id="KW-1133">Transmembrane helix</keyword>
<dbReference type="AlphaFoldDB" id="G5GI38"/>
<dbReference type="Proteomes" id="UP000003011">
    <property type="component" value="Unassembled WGS sequence"/>
</dbReference>
<dbReference type="EMBL" id="ACZL01000021">
    <property type="protein sequence ID" value="EHI55513.1"/>
    <property type="molecule type" value="Genomic_DNA"/>
</dbReference>
<sequence length="385" mass="43151">MVGENYTGQHETTDALRTETERATDKKCPKCAGVMAFMPGSQILLCPYCGHKEEIAAVSQSFTAQELDFNLAEDDAPTDWGTETKTVHCQSCGADTIYDTNQISGECPYCGSNQVMPVAQQNTMSPGGIVPFKLDAGRAAQLFKSWIEKKFFCPKLAKESAKPKAFKGLYVPFWTFDTNTHSNYSGEYGLDRKTEDKDGNTRIETDWFNTRGAYHHKIDDMLICASQKQDGGMIAGLEPFQTLEAQEYRPEYMAGFMAERYTVKMKNAWEKAKQKIASLIHGEVDTKIRDENKADHTRNIQIQTEYADITYKYLLLPVWISSFRYGDKIYNFMVNGQTGKVSGNIPISWIKVLLVTVAVIAVIALIFWLTRHNAGAADLGISVLI</sequence>
<dbReference type="PANTHER" id="PTHR37826:SF3">
    <property type="entry name" value="J DOMAIN-CONTAINING PROTEIN"/>
    <property type="match status" value="1"/>
</dbReference>
<keyword evidence="1" id="KW-0812">Transmembrane</keyword>
<dbReference type="RefSeq" id="WP_005540699.1">
    <property type="nucleotide sequence ID" value="NZ_JH378832.1"/>
</dbReference>
<evidence type="ECO:0000313" key="2">
    <source>
        <dbReference type="EMBL" id="EHI55513.1"/>
    </source>
</evidence>
<comment type="caution">
    <text evidence="2">The sequence shown here is derived from an EMBL/GenBank/DDBJ whole genome shotgun (WGS) entry which is preliminary data.</text>
</comment>
<dbReference type="HOGENOM" id="CLU_039030_1_0_9"/>
<gene>
    <name evidence="2" type="ORF">HMPREF9333_01228</name>
</gene>
<dbReference type="PATRIC" id="fig|679200.3.peg.1309"/>
<organism evidence="2 3">
    <name type="scientific">Johnsonella ignava ATCC 51276</name>
    <dbReference type="NCBI Taxonomy" id="679200"/>
    <lineage>
        <taxon>Bacteria</taxon>
        <taxon>Bacillati</taxon>
        <taxon>Bacillota</taxon>
        <taxon>Clostridia</taxon>
        <taxon>Lachnospirales</taxon>
        <taxon>Lachnospiraceae</taxon>
        <taxon>Johnsonella</taxon>
    </lineage>
</organism>
<keyword evidence="1" id="KW-0472">Membrane</keyword>